<name>A0A0C3S603_PHLG1</name>
<gene>
    <name evidence="2" type="ORF">PHLGIDRAFT_482673</name>
</gene>
<evidence type="ECO:0000313" key="2">
    <source>
        <dbReference type="EMBL" id="KIP05902.1"/>
    </source>
</evidence>
<dbReference type="EMBL" id="KN840531">
    <property type="protein sequence ID" value="KIP05902.1"/>
    <property type="molecule type" value="Genomic_DNA"/>
</dbReference>
<evidence type="ECO:0000313" key="3">
    <source>
        <dbReference type="Proteomes" id="UP000053257"/>
    </source>
</evidence>
<dbReference type="Proteomes" id="UP000053257">
    <property type="component" value="Unassembled WGS sequence"/>
</dbReference>
<accession>A0A0C3S603</accession>
<evidence type="ECO:0000256" key="1">
    <source>
        <dbReference type="SAM" id="Phobius"/>
    </source>
</evidence>
<protein>
    <submittedName>
        <fullName evidence="2">Uncharacterized protein</fullName>
    </submittedName>
</protein>
<keyword evidence="1" id="KW-0472">Membrane</keyword>
<keyword evidence="1" id="KW-1133">Transmembrane helix</keyword>
<reference evidence="2 3" key="1">
    <citation type="journal article" date="2014" name="PLoS Genet.">
        <title>Analysis of the Phlebiopsis gigantea genome, transcriptome and secretome provides insight into its pioneer colonization strategies of wood.</title>
        <authorList>
            <person name="Hori C."/>
            <person name="Ishida T."/>
            <person name="Igarashi K."/>
            <person name="Samejima M."/>
            <person name="Suzuki H."/>
            <person name="Master E."/>
            <person name="Ferreira P."/>
            <person name="Ruiz-Duenas F.J."/>
            <person name="Held B."/>
            <person name="Canessa P."/>
            <person name="Larrondo L.F."/>
            <person name="Schmoll M."/>
            <person name="Druzhinina I.S."/>
            <person name="Kubicek C.P."/>
            <person name="Gaskell J.A."/>
            <person name="Kersten P."/>
            <person name="St John F."/>
            <person name="Glasner J."/>
            <person name="Sabat G."/>
            <person name="Splinter BonDurant S."/>
            <person name="Syed K."/>
            <person name="Yadav J."/>
            <person name="Mgbeahuruike A.C."/>
            <person name="Kovalchuk A."/>
            <person name="Asiegbu F.O."/>
            <person name="Lackner G."/>
            <person name="Hoffmeister D."/>
            <person name="Rencoret J."/>
            <person name="Gutierrez A."/>
            <person name="Sun H."/>
            <person name="Lindquist E."/>
            <person name="Barry K."/>
            <person name="Riley R."/>
            <person name="Grigoriev I.V."/>
            <person name="Henrissat B."/>
            <person name="Kues U."/>
            <person name="Berka R.M."/>
            <person name="Martinez A.T."/>
            <person name="Covert S.F."/>
            <person name="Blanchette R.A."/>
            <person name="Cullen D."/>
        </authorList>
    </citation>
    <scope>NUCLEOTIDE SEQUENCE [LARGE SCALE GENOMIC DNA]</scope>
    <source>
        <strain evidence="2 3">11061_1 CR5-6</strain>
    </source>
</reference>
<organism evidence="2 3">
    <name type="scientific">Phlebiopsis gigantea (strain 11061_1 CR5-6)</name>
    <name type="common">White-rot fungus</name>
    <name type="synonym">Peniophora gigantea</name>
    <dbReference type="NCBI Taxonomy" id="745531"/>
    <lineage>
        <taxon>Eukaryota</taxon>
        <taxon>Fungi</taxon>
        <taxon>Dikarya</taxon>
        <taxon>Basidiomycota</taxon>
        <taxon>Agaricomycotina</taxon>
        <taxon>Agaricomycetes</taxon>
        <taxon>Polyporales</taxon>
        <taxon>Phanerochaetaceae</taxon>
        <taxon>Phlebiopsis</taxon>
    </lineage>
</organism>
<feature type="transmembrane region" description="Helical" evidence="1">
    <location>
        <begin position="84"/>
        <end position="107"/>
    </location>
</feature>
<proteinExistence type="predicted"/>
<keyword evidence="3" id="KW-1185">Reference proteome</keyword>
<dbReference type="HOGENOM" id="CLU_1917817_0_0_1"/>
<keyword evidence="1" id="KW-0812">Transmembrane</keyword>
<sequence length="132" mass="14358">MGRVLKTAATVPGILRRRVPGAFGDKFCRPPCCFEILCTPLDQLTALSVIGFDIVLRNVARLISSESGARGLITRRRLAALGGWWVLSAVSFPLVSSILLHIVPFFLPFSTRPSLPSPPPQTHLRSPTSPAR</sequence>
<dbReference type="AlphaFoldDB" id="A0A0C3S603"/>